<keyword evidence="2" id="KW-0349">Heme</keyword>
<dbReference type="AlphaFoldDB" id="A0A915XJS8"/>
<evidence type="ECO:0000313" key="5">
    <source>
        <dbReference type="Proteomes" id="UP001063350"/>
    </source>
</evidence>
<dbReference type="SFLD" id="SFLDG01065">
    <property type="entry name" value="anaerobic_coproporphyrinogen-I"/>
    <property type="match status" value="2"/>
</dbReference>
<evidence type="ECO:0000313" key="4">
    <source>
        <dbReference type="EMBL" id="BCO10720.1"/>
    </source>
</evidence>
<dbReference type="GO" id="GO:0046872">
    <property type="term" value="F:metal ion binding"/>
    <property type="evidence" value="ECO:0007669"/>
    <property type="project" value="UniProtKB-UniRule"/>
</dbReference>
<dbReference type="SFLD" id="SFLDG01082">
    <property type="entry name" value="B12-binding_domain_containing"/>
    <property type="match status" value="1"/>
</dbReference>
<dbReference type="SMART" id="SM00729">
    <property type="entry name" value="Elp3"/>
    <property type="match status" value="1"/>
</dbReference>
<dbReference type="SFLD" id="SFLDS00029">
    <property type="entry name" value="Radical_SAM"/>
    <property type="match status" value="2"/>
</dbReference>
<evidence type="ECO:0000259" key="3">
    <source>
        <dbReference type="PROSITE" id="PS51918"/>
    </source>
</evidence>
<dbReference type="InterPro" id="IPR006638">
    <property type="entry name" value="Elp3/MiaA/NifB-like_rSAM"/>
</dbReference>
<dbReference type="GO" id="GO:0005737">
    <property type="term" value="C:cytoplasm"/>
    <property type="evidence" value="ECO:0007669"/>
    <property type="project" value="UniProtKB-SubCell"/>
</dbReference>
<feature type="domain" description="Radical SAM core" evidence="3">
    <location>
        <begin position="2"/>
        <end position="243"/>
    </location>
</feature>
<keyword evidence="2" id="KW-0143">Chaperone</keyword>
<dbReference type="SFLD" id="SFLDF00562">
    <property type="entry name" value="HemN-like__clustered_with_heat"/>
    <property type="match status" value="1"/>
</dbReference>
<dbReference type="GO" id="GO:0051539">
    <property type="term" value="F:4 iron, 4 sulfur cluster binding"/>
    <property type="evidence" value="ECO:0007669"/>
    <property type="project" value="UniProtKB-UniRule"/>
</dbReference>
<dbReference type="SUPFAM" id="SSF102114">
    <property type="entry name" value="Radical SAM enzymes"/>
    <property type="match status" value="1"/>
</dbReference>
<dbReference type="InterPro" id="IPR004559">
    <property type="entry name" value="HemW-like"/>
</dbReference>
<keyword evidence="2" id="KW-0963">Cytoplasm</keyword>
<gene>
    <name evidence="4" type="ORF">GF1_30960</name>
</gene>
<dbReference type="Pfam" id="PF04055">
    <property type="entry name" value="Radical_SAM"/>
    <property type="match status" value="1"/>
</dbReference>
<dbReference type="GO" id="GO:0004109">
    <property type="term" value="F:coproporphyrinogen oxidase activity"/>
    <property type="evidence" value="ECO:0007669"/>
    <property type="project" value="InterPro"/>
</dbReference>
<dbReference type="Pfam" id="PF06969">
    <property type="entry name" value="HemN_C"/>
    <property type="match status" value="1"/>
</dbReference>
<dbReference type="KEGG" id="ddu:GF1_30960"/>
<reference evidence="4" key="1">
    <citation type="submission" date="2020-12" db="EMBL/GenBank/DDBJ databases">
        <title>Desulfobium dissulfuricans gen. nov., sp. nov., a novel mesophilic, sulfate-reducing bacterium isolated from a deep-sea hydrothermal vent.</title>
        <authorList>
            <person name="Hashimoto Y."/>
            <person name="Tame A."/>
            <person name="Sawayama S."/>
            <person name="Miyazaki J."/>
            <person name="Takai K."/>
            <person name="Nakagawa S."/>
        </authorList>
    </citation>
    <scope>NUCLEOTIDE SEQUENCE</scope>
    <source>
        <strain evidence="4">GF1</strain>
    </source>
</reference>
<dbReference type="InterPro" id="IPR034505">
    <property type="entry name" value="Coproporphyrinogen-III_oxidase"/>
</dbReference>
<proteinExistence type="inferred from homology"/>
<dbReference type="EMBL" id="AP024233">
    <property type="protein sequence ID" value="BCO10720.1"/>
    <property type="molecule type" value="Genomic_DNA"/>
</dbReference>
<organism evidence="4 5">
    <name type="scientific">Desulfolithobacter dissulfuricans</name>
    <dbReference type="NCBI Taxonomy" id="2795293"/>
    <lineage>
        <taxon>Bacteria</taxon>
        <taxon>Pseudomonadati</taxon>
        <taxon>Thermodesulfobacteriota</taxon>
        <taxon>Desulfobulbia</taxon>
        <taxon>Desulfobulbales</taxon>
        <taxon>Desulfobulbaceae</taxon>
        <taxon>Desulfolithobacter</taxon>
    </lineage>
</organism>
<comment type="similarity">
    <text evidence="1">Belongs to the anaerobic coproporphyrinogen-III oxidase family. HemW subfamily.</text>
</comment>
<comment type="function">
    <text evidence="2">Probably acts as a heme chaperone, transferring heme to an unknown acceptor. Binds one molecule of heme per monomer, possibly covalently. Binds 1 [4Fe-4S] cluster. The cluster is coordinated with 3 cysteines and an exchangeable S-adenosyl-L-methionine.</text>
</comment>
<dbReference type="Gene3D" id="3.30.750.200">
    <property type="match status" value="1"/>
</dbReference>
<accession>A0A915XJS8</accession>
<comment type="subcellular location">
    <subcellularLocation>
        <location evidence="2">Cytoplasm</location>
    </subcellularLocation>
</comment>
<dbReference type="InterPro" id="IPR058240">
    <property type="entry name" value="rSAM_sf"/>
</dbReference>
<keyword evidence="2" id="KW-0949">S-adenosyl-L-methionine</keyword>
<keyword evidence="2" id="KW-0411">Iron-sulfur</keyword>
<dbReference type="PANTHER" id="PTHR13932:SF5">
    <property type="entry name" value="RADICAL S-ADENOSYL METHIONINE DOMAIN-CONTAINING PROTEIN 1, MITOCHONDRIAL"/>
    <property type="match status" value="1"/>
</dbReference>
<keyword evidence="2" id="KW-0479">Metal-binding</keyword>
<evidence type="ECO:0000256" key="1">
    <source>
        <dbReference type="ARBA" id="ARBA00006100"/>
    </source>
</evidence>
<sequence length="396" mass="44445">MSEPVQAAGLYVHVPFCERKCPYCSFFSIAEGGNRELQQRYVRAARIQMERLAAGAGEEEISRPRTVDTIFFGGGTPAVLPVHLLADLLSTSLELFDTPGESLEVSLEVNPGTVDRDDLLSLRRAGFNRISIGVQSLDDGELRRLGRIHDRAQAEQTVTWARQAGFSNLSLDLMFGLPGQDLCSWRRTLEQALALKPDHLSIYELTLEENTSFYLRARQGDLHLPPEEIICEMMEWTQEQTAAAGLRRYEISNYARPGVACRHNLKYWDNSSYIGIGPGAVSFLANTRMAAIEDVAAYCRLLLDGGTGDGWRRVWVDSETLDRQGRFRETVIMGLRLVRGVSRTRLQERFGLDIETFYGPVLERLREAGLVEWAGEYLRLTPAGLRLANTVMAELV</sequence>
<name>A0A915XJS8_9BACT</name>
<keyword evidence="2" id="KW-0004">4Fe-4S</keyword>
<dbReference type="PANTHER" id="PTHR13932">
    <property type="entry name" value="COPROPORPHYRINIGEN III OXIDASE"/>
    <property type="match status" value="1"/>
</dbReference>
<protein>
    <recommendedName>
        <fullName evidence="2">Heme chaperone HemW</fullName>
    </recommendedName>
</protein>
<dbReference type="CDD" id="cd01335">
    <property type="entry name" value="Radical_SAM"/>
    <property type="match status" value="1"/>
</dbReference>
<dbReference type="Proteomes" id="UP001063350">
    <property type="component" value="Chromosome"/>
</dbReference>
<dbReference type="InterPro" id="IPR007197">
    <property type="entry name" value="rSAM"/>
</dbReference>
<dbReference type="PROSITE" id="PS51918">
    <property type="entry name" value="RADICAL_SAM"/>
    <property type="match status" value="1"/>
</dbReference>
<keyword evidence="2" id="KW-0408">Iron</keyword>
<dbReference type="NCBIfam" id="TIGR00539">
    <property type="entry name" value="hemN_rel"/>
    <property type="match status" value="1"/>
</dbReference>
<dbReference type="GO" id="GO:0006779">
    <property type="term" value="P:porphyrin-containing compound biosynthetic process"/>
    <property type="evidence" value="ECO:0007669"/>
    <property type="project" value="InterPro"/>
</dbReference>
<evidence type="ECO:0000256" key="2">
    <source>
        <dbReference type="RuleBase" id="RU364116"/>
    </source>
</evidence>
<dbReference type="InterPro" id="IPR010723">
    <property type="entry name" value="HemN_C"/>
</dbReference>
<dbReference type="SFLD" id="SFLDF00288">
    <property type="entry name" value="HemN-like__clustered_with_nucl"/>
    <property type="match status" value="1"/>
</dbReference>
<dbReference type="RefSeq" id="WP_267927440.1">
    <property type="nucleotide sequence ID" value="NZ_AP024233.1"/>
</dbReference>
<keyword evidence="5" id="KW-1185">Reference proteome</keyword>